<dbReference type="STRING" id="1437874.CSPHI_02645"/>
<dbReference type="RefSeq" id="WP_075691377.1">
    <property type="nucleotide sequence ID" value="NZ_CP009248.1"/>
</dbReference>
<evidence type="ECO:0008006" key="3">
    <source>
        <dbReference type="Google" id="ProtNLM"/>
    </source>
</evidence>
<protein>
    <recommendedName>
        <fullName evidence="3">DUF4259 domain-containing protein</fullName>
    </recommendedName>
</protein>
<name>A0A1L7CWD9_9CORY</name>
<dbReference type="EMBL" id="CP009248">
    <property type="protein sequence ID" value="APT90154.1"/>
    <property type="molecule type" value="Genomic_DNA"/>
</dbReference>
<evidence type="ECO:0000313" key="1">
    <source>
        <dbReference type="EMBL" id="APT90154.1"/>
    </source>
</evidence>
<evidence type="ECO:0000313" key="2">
    <source>
        <dbReference type="Proteomes" id="UP000185469"/>
    </source>
</evidence>
<dbReference type="KEGG" id="csph:CSPHI_02645"/>
<proteinExistence type="predicted"/>
<organism evidence="1 2">
    <name type="scientific">Corynebacterium sphenisci DSM 44792</name>
    <dbReference type="NCBI Taxonomy" id="1437874"/>
    <lineage>
        <taxon>Bacteria</taxon>
        <taxon>Bacillati</taxon>
        <taxon>Actinomycetota</taxon>
        <taxon>Actinomycetes</taxon>
        <taxon>Mycobacteriales</taxon>
        <taxon>Corynebacteriaceae</taxon>
        <taxon>Corynebacterium</taxon>
    </lineage>
</organism>
<sequence>MSTWDAIILADDHVAELLDDIDALDPEEQAAALRDACLLAVDEATEGEARAGLGAATIAAIWSGAPFSAATRVDEHPFIRAGIGDCPEELREAAAEVFELLIPALDAEEQEMAGEFAEAVE</sequence>
<dbReference type="AlphaFoldDB" id="A0A1L7CWD9"/>
<dbReference type="Proteomes" id="UP000185469">
    <property type="component" value="Chromosome"/>
</dbReference>
<dbReference type="InterPro" id="IPR025355">
    <property type="entry name" value="DUF4259"/>
</dbReference>
<keyword evidence="2" id="KW-1185">Reference proteome</keyword>
<reference evidence="1 2" key="1">
    <citation type="submission" date="2014-08" db="EMBL/GenBank/DDBJ databases">
        <title>Complete genome sequence of Corynebacterium sphenisci CECT 5990(T) (=DSM 44792(T)), isolated from healthy wild penguins.</title>
        <authorList>
            <person name="Ruckert C."/>
            <person name="Albersmeier A."/>
            <person name="Winkler A."/>
            <person name="Kalinowski J."/>
        </authorList>
    </citation>
    <scope>NUCLEOTIDE SEQUENCE [LARGE SCALE GENOMIC DNA]</scope>
    <source>
        <strain evidence="1 2">DSM 44792</strain>
    </source>
</reference>
<gene>
    <name evidence="1" type="ORF">CSPHI_02645</name>
</gene>
<accession>A0A1L7CWD9</accession>
<dbReference type="Pfam" id="PF14078">
    <property type="entry name" value="DUF4259"/>
    <property type="match status" value="1"/>
</dbReference>